<dbReference type="SUPFAM" id="SSF51735">
    <property type="entry name" value="NAD(P)-binding Rossmann-fold domains"/>
    <property type="match status" value="1"/>
</dbReference>
<dbReference type="PROSITE" id="PS00670">
    <property type="entry name" value="D_2_HYDROXYACID_DH_2"/>
    <property type="match status" value="1"/>
</dbReference>
<evidence type="ECO:0000313" key="8">
    <source>
        <dbReference type="Proteomes" id="UP000050911"/>
    </source>
</evidence>
<evidence type="ECO:0000256" key="1">
    <source>
        <dbReference type="ARBA" id="ARBA00005854"/>
    </source>
</evidence>
<dbReference type="Pfam" id="PF00389">
    <property type="entry name" value="2-Hacid_dh"/>
    <property type="match status" value="1"/>
</dbReference>
<dbReference type="RefSeq" id="WP_056942412.1">
    <property type="nucleotide sequence ID" value="NZ_AZCX01000004.1"/>
</dbReference>
<proteinExistence type="inferred from homology"/>
<organism evidence="7 8">
    <name type="scientific">Secundilactobacillus kimchicus JCM 15530</name>
    <dbReference type="NCBI Taxonomy" id="1302272"/>
    <lineage>
        <taxon>Bacteria</taxon>
        <taxon>Bacillati</taxon>
        <taxon>Bacillota</taxon>
        <taxon>Bacilli</taxon>
        <taxon>Lactobacillales</taxon>
        <taxon>Lactobacillaceae</taxon>
        <taxon>Secundilactobacillus</taxon>
    </lineage>
</organism>
<keyword evidence="3" id="KW-0520">NAD</keyword>
<dbReference type="InterPro" id="IPR029753">
    <property type="entry name" value="D-isomer_DH_CS"/>
</dbReference>
<dbReference type="Gene3D" id="3.40.50.720">
    <property type="entry name" value="NAD(P)-binding Rossmann-like Domain"/>
    <property type="match status" value="2"/>
</dbReference>
<keyword evidence="2 4" id="KW-0560">Oxidoreductase</keyword>
<dbReference type="GO" id="GO:0008720">
    <property type="term" value="F:D-lactate dehydrogenase (NAD+) activity"/>
    <property type="evidence" value="ECO:0007669"/>
    <property type="project" value="TreeGrafter"/>
</dbReference>
<dbReference type="PATRIC" id="fig|1302272.5.peg.1781"/>
<reference evidence="7 8" key="1">
    <citation type="journal article" date="2015" name="Genome Announc.">
        <title>Expanding the biotechnology potential of lactobacilli through comparative genomics of 213 strains and associated genera.</title>
        <authorList>
            <person name="Sun Z."/>
            <person name="Harris H.M."/>
            <person name="McCann A."/>
            <person name="Guo C."/>
            <person name="Argimon S."/>
            <person name="Zhang W."/>
            <person name="Yang X."/>
            <person name="Jeffery I.B."/>
            <person name="Cooney J.C."/>
            <person name="Kagawa T.F."/>
            <person name="Liu W."/>
            <person name="Song Y."/>
            <person name="Salvetti E."/>
            <person name="Wrobel A."/>
            <person name="Rasinkangas P."/>
            <person name="Parkhill J."/>
            <person name="Rea M.C."/>
            <person name="O'Sullivan O."/>
            <person name="Ritari J."/>
            <person name="Douillard F.P."/>
            <person name="Paul Ross R."/>
            <person name="Yang R."/>
            <person name="Briner A.E."/>
            <person name="Felis G.E."/>
            <person name="de Vos W.M."/>
            <person name="Barrangou R."/>
            <person name="Klaenhammer T.R."/>
            <person name="Caufield P.W."/>
            <person name="Cui Y."/>
            <person name="Zhang H."/>
            <person name="O'Toole P.W."/>
        </authorList>
    </citation>
    <scope>NUCLEOTIDE SEQUENCE [LARGE SCALE GENOMIC DNA]</scope>
    <source>
        <strain evidence="7 8">JCM 15530</strain>
    </source>
</reference>
<dbReference type="InterPro" id="IPR036291">
    <property type="entry name" value="NAD(P)-bd_dom_sf"/>
</dbReference>
<feature type="domain" description="D-isomer specific 2-hydroxyacid dehydrogenase catalytic" evidence="5">
    <location>
        <begin position="7"/>
        <end position="324"/>
    </location>
</feature>
<evidence type="ECO:0000259" key="5">
    <source>
        <dbReference type="Pfam" id="PF00389"/>
    </source>
</evidence>
<sequence length="330" mass="36286">MKFFAYNVRPDEAPYFEKWQAEHDIEVTLTSDFLTADTVIRAADYNGISALQTIPYDAALFAKMGRLNLPYLALRNVGIDNVDLAAAETHGVKLSNVPAYSPYAIAEFGVLQAMNLRRRTKAIANQQLHGEFHWSPDFMGTEMRHQTVGVVGVGKIGRQAIALYTGLGATVIAFDPSRQGSDAGITYVSNLEILLKQADIVTLHAPGRPENDHLLNAEAFALMKPTTIVINTARGSLVDLNALKRALDTHQIAGAALDAFEDETAEMQQINSHAPFNEPLLADLAKRDNVLLSPHMAFHTETAVTNMVNGSLMSLMAFNQENQAEFELRY</sequence>
<comment type="similarity">
    <text evidence="1 4">Belongs to the D-isomer specific 2-hydroxyacid dehydrogenase family.</text>
</comment>
<dbReference type="SUPFAM" id="SSF52283">
    <property type="entry name" value="Formate/glycerate dehydrogenase catalytic domain-like"/>
    <property type="match status" value="1"/>
</dbReference>
<dbReference type="STRING" id="1302272.FC96_GL001755"/>
<feature type="domain" description="D-isomer specific 2-hydroxyacid dehydrogenase NAD-binding" evidence="6">
    <location>
        <begin position="112"/>
        <end position="297"/>
    </location>
</feature>
<dbReference type="Pfam" id="PF02826">
    <property type="entry name" value="2-Hacid_dh_C"/>
    <property type="match status" value="1"/>
</dbReference>
<name>A0A0R1HX97_9LACO</name>
<protein>
    <submittedName>
        <fullName evidence="7">D-lactate dehydrogenase</fullName>
    </submittedName>
</protein>
<keyword evidence="8" id="KW-1185">Reference proteome</keyword>
<evidence type="ECO:0000256" key="4">
    <source>
        <dbReference type="RuleBase" id="RU003719"/>
    </source>
</evidence>
<dbReference type="GO" id="GO:0051287">
    <property type="term" value="F:NAD binding"/>
    <property type="evidence" value="ECO:0007669"/>
    <property type="project" value="InterPro"/>
</dbReference>
<dbReference type="Proteomes" id="UP000050911">
    <property type="component" value="Unassembled WGS sequence"/>
</dbReference>
<dbReference type="PROSITE" id="PS00671">
    <property type="entry name" value="D_2_HYDROXYACID_DH_3"/>
    <property type="match status" value="1"/>
</dbReference>
<gene>
    <name evidence="7" type="ORF">FC96_GL001755</name>
</gene>
<comment type="caution">
    <text evidence="7">The sequence shown here is derived from an EMBL/GenBank/DDBJ whole genome shotgun (WGS) entry which is preliminary data.</text>
</comment>
<dbReference type="InterPro" id="IPR006140">
    <property type="entry name" value="D-isomer_DH_NAD-bd"/>
</dbReference>
<dbReference type="AlphaFoldDB" id="A0A0R1HX97"/>
<evidence type="ECO:0000313" key="7">
    <source>
        <dbReference type="EMBL" id="KRK48026.1"/>
    </source>
</evidence>
<dbReference type="PROSITE" id="PS00065">
    <property type="entry name" value="D_2_HYDROXYACID_DH_1"/>
    <property type="match status" value="1"/>
</dbReference>
<dbReference type="PANTHER" id="PTHR43026">
    <property type="entry name" value="2-HYDROXYACID DEHYDROGENASE HOMOLOG 1-RELATED"/>
    <property type="match status" value="1"/>
</dbReference>
<dbReference type="OrthoDB" id="9805416at2"/>
<dbReference type="InterPro" id="IPR029752">
    <property type="entry name" value="D-isomer_DH_CS1"/>
</dbReference>
<dbReference type="PANTHER" id="PTHR43026:SF1">
    <property type="entry name" value="2-HYDROXYACID DEHYDROGENASE HOMOLOG 1-RELATED"/>
    <property type="match status" value="1"/>
</dbReference>
<dbReference type="InterPro" id="IPR058205">
    <property type="entry name" value="D-LDH-like"/>
</dbReference>
<dbReference type="EMBL" id="AZCX01000004">
    <property type="protein sequence ID" value="KRK48026.1"/>
    <property type="molecule type" value="Genomic_DNA"/>
</dbReference>
<evidence type="ECO:0000259" key="6">
    <source>
        <dbReference type="Pfam" id="PF02826"/>
    </source>
</evidence>
<accession>A0A0R1HX97</accession>
<evidence type="ECO:0000256" key="2">
    <source>
        <dbReference type="ARBA" id="ARBA00023002"/>
    </source>
</evidence>
<dbReference type="InterPro" id="IPR006139">
    <property type="entry name" value="D-isomer_2_OHA_DH_cat_dom"/>
</dbReference>
<evidence type="ECO:0000256" key="3">
    <source>
        <dbReference type="ARBA" id="ARBA00023027"/>
    </source>
</evidence>